<comment type="caution">
    <text evidence="1">The sequence shown here is derived from an EMBL/GenBank/DDBJ whole genome shotgun (WGS) entry which is preliminary data.</text>
</comment>
<keyword evidence="2" id="KW-1185">Reference proteome</keyword>
<reference evidence="1 2" key="1">
    <citation type="submission" date="2019-03" db="EMBL/GenBank/DDBJ databases">
        <title>Genomic Encyclopedia of Type Strains, Phase IV (KMG-IV): sequencing the most valuable type-strain genomes for metagenomic binning, comparative biology and taxonomic classification.</title>
        <authorList>
            <person name="Goeker M."/>
        </authorList>
    </citation>
    <scope>NUCLEOTIDE SEQUENCE [LARGE SCALE GENOMIC DNA]</scope>
    <source>
        <strain evidence="1 2">DSM 19345</strain>
    </source>
</reference>
<protein>
    <submittedName>
        <fullName evidence="1">Uncharacterized protein</fullName>
    </submittedName>
</protein>
<proteinExistence type="predicted"/>
<evidence type="ECO:0000313" key="2">
    <source>
        <dbReference type="Proteomes" id="UP000295678"/>
    </source>
</evidence>
<accession>A0A4R3M733</accession>
<name>A0A4R3M733_9HYPH</name>
<dbReference type="AlphaFoldDB" id="A0A4R3M733"/>
<dbReference type="RefSeq" id="WP_132807237.1">
    <property type="nucleotide sequence ID" value="NZ_SMAK01000008.1"/>
</dbReference>
<gene>
    <name evidence="1" type="ORF">EDC22_108150</name>
</gene>
<sequence>MLGAVAIRELERVYDLHPHVVCGGIGQRMVVMQTGDIVERLDVEAMRRPEARHPYTRHLLEASTGLALEKRRAPV</sequence>
<evidence type="ECO:0000313" key="1">
    <source>
        <dbReference type="EMBL" id="TCT08836.1"/>
    </source>
</evidence>
<dbReference type="EMBL" id="SMAK01000008">
    <property type="protein sequence ID" value="TCT08836.1"/>
    <property type="molecule type" value="Genomic_DNA"/>
</dbReference>
<organism evidence="1 2">
    <name type="scientific">Tepidamorphus gemmatus</name>
    <dbReference type="NCBI Taxonomy" id="747076"/>
    <lineage>
        <taxon>Bacteria</taxon>
        <taxon>Pseudomonadati</taxon>
        <taxon>Pseudomonadota</taxon>
        <taxon>Alphaproteobacteria</taxon>
        <taxon>Hyphomicrobiales</taxon>
        <taxon>Tepidamorphaceae</taxon>
        <taxon>Tepidamorphus</taxon>
    </lineage>
</organism>
<dbReference type="Proteomes" id="UP000295678">
    <property type="component" value="Unassembled WGS sequence"/>
</dbReference>